<comment type="caution">
    <text evidence="2">The sequence shown here is derived from an EMBL/GenBank/DDBJ whole genome shotgun (WGS) entry which is preliminary data.</text>
</comment>
<protein>
    <recommendedName>
        <fullName evidence="4">Transposase DDE domain-containing protein</fullName>
    </recommendedName>
</protein>
<evidence type="ECO:0008006" key="4">
    <source>
        <dbReference type="Google" id="ProtNLM"/>
    </source>
</evidence>
<feature type="region of interest" description="Disordered" evidence="1">
    <location>
        <begin position="73"/>
        <end position="106"/>
    </location>
</feature>
<evidence type="ECO:0000313" key="3">
    <source>
        <dbReference type="Proteomes" id="UP000184388"/>
    </source>
</evidence>
<dbReference type="AlphaFoldDB" id="A0A9X8N9P2"/>
<evidence type="ECO:0000313" key="2">
    <source>
        <dbReference type="EMBL" id="SHN34821.1"/>
    </source>
</evidence>
<sequence>MTCPGYHRPQHTPAAVLITRYAWWRPIETTFAKARALLGLGQARNRAENAVRRTVPFGLYCYSITVVWRSLHGHHPNNTTDHREQAPGAPPRPHRPSPTCSPSSAA</sequence>
<dbReference type="Proteomes" id="UP000184388">
    <property type="component" value="Unassembled WGS sequence"/>
</dbReference>
<dbReference type="EMBL" id="FRBK01000049">
    <property type="protein sequence ID" value="SHN34821.1"/>
    <property type="molecule type" value="Genomic_DNA"/>
</dbReference>
<accession>A0A9X8N9P2</accession>
<gene>
    <name evidence="2" type="ORF">SAMN05216268_1495</name>
</gene>
<reference evidence="3" key="1">
    <citation type="submission" date="2016-11" db="EMBL/GenBank/DDBJ databases">
        <authorList>
            <person name="Jaros S."/>
            <person name="Januszkiewicz K."/>
            <person name="Wedrychowicz H."/>
        </authorList>
    </citation>
    <scope>NUCLEOTIDE SEQUENCE [LARGE SCALE GENOMIC DNA]</scope>
    <source>
        <strain evidence="3">CGMCC 4.3555</strain>
    </source>
</reference>
<name>A0A9X8N9P2_9ACTN</name>
<proteinExistence type="predicted"/>
<organism evidence="2 3">
    <name type="scientific">Streptomyces yunnanensis</name>
    <dbReference type="NCBI Taxonomy" id="156453"/>
    <lineage>
        <taxon>Bacteria</taxon>
        <taxon>Bacillati</taxon>
        <taxon>Actinomycetota</taxon>
        <taxon>Actinomycetes</taxon>
        <taxon>Kitasatosporales</taxon>
        <taxon>Streptomycetaceae</taxon>
        <taxon>Streptomyces</taxon>
    </lineage>
</organism>
<feature type="compositionally biased region" description="Low complexity" evidence="1">
    <location>
        <begin position="97"/>
        <end position="106"/>
    </location>
</feature>
<evidence type="ECO:0000256" key="1">
    <source>
        <dbReference type="SAM" id="MobiDB-lite"/>
    </source>
</evidence>